<protein>
    <submittedName>
        <fullName evidence="1">Uncharacterized protein</fullName>
    </submittedName>
</protein>
<gene>
    <name evidence="1" type="ORF">A1507_01010</name>
</gene>
<dbReference type="Proteomes" id="UP000077857">
    <property type="component" value="Unassembled WGS sequence"/>
</dbReference>
<sequence>MKRLFSFLDKADCVNLAIAPDVLAALVEKGQLHATDFRCLDLGSKQIVWKMFLGLAAAKLGGRQRLTELSLNLRNER</sequence>
<dbReference type="AlphaFoldDB" id="A0A177NB22"/>
<dbReference type="EMBL" id="LUUJ01000086">
    <property type="protein sequence ID" value="OAI14814.1"/>
    <property type="molecule type" value="Genomic_DNA"/>
</dbReference>
<dbReference type="OrthoDB" id="5919030at2"/>
<evidence type="ECO:0000313" key="2">
    <source>
        <dbReference type="Proteomes" id="UP000077857"/>
    </source>
</evidence>
<reference evidence="1 2" key="1">
    <citation type="submission" date="2016-03" db="EMBL/GenBank/DDBJ databases">
        <authorList>
            <person name="Ploux O."/>
        </authorList>
    </citation>
    <scope>NUCLEOTIDE SEQUENCE [LARGE SCALE GENOMIC DNA]</scope>
    <source>
        <strain evidence="1 2">R-45378</strain>
    </source>
</reference>
<comment type="caution">
    <text evidence="1">The sequence shown here is derived from an EMBL/GenBank/DDBJ whole genome shotgun (WGS) entry which is preliminary data.</text>
</comment>
<organism evidence="1 2">
    <name type="scientific">Methylomonas koyamae</name>
    <dbReference type="NCBI Taxonomy" id="702114"/>
    <lineage>
        <taxon>Bacteria</taxon>
        <taxon>Pseudomonadati</taxon>
        <taxon>Pseudomonadota</taxon>
        <taxon>Gammaproteobacteria</taxon>
        <taxon>Methylococcales</taxon>
        <taxon>Methylococcaceae</taxon>
        <taxon>Methylomonas</taxon>
    </lineage>
</organism>
<evidence type="ECO:0000313" key="1">
    <source>
        <dbReference type="EMBL" id="OAI14814.1"/>
    </source>
</evidence>
<proteinExistence type="predicted"/>
<name>A0A177NB22_9GAMM</name>
<accession>A0A177NB22</accession>